<sequence>MPVGVKHTGYSSTRSTPDAEYALLQCPNRGNVEILLSKTSLGHDCADPSSLVDAFEGPGSAECVRSRISASFLGEPATPNGAGDFAISYSPVSNLPTGRGYSYGQASASFHPDNSSEDSNLARRSCSFESDGLAVYSGHSAPVPALRQNRFLSSAGCDQHGAESALSATTIMGAFVSRLNTVPTITDCHAARLEQKLQDQCAENQRLRHLVQERDEQLFALRAELQRLQTERGRNRAPPDVIQEEEPPGLLVQLQRARGKLTLQGSDGAFGRSSHGSVNVRPSIQTDGVGSLALGEILHNPSLLRLDTPPRAHAHEILPFARTLSDDVQAAPAFSTGSLFPSGQPQNLTDPQGCTPSWAAPDLCNLLFSPTAEAAVEAFGVDKLSLMASSTELDSSPELHPLVVTERQRTDRAHAALLFSSRQAARLAEQLAETKARAEALYEELRDWRRACLDNHKELVKYRRAASAAAMETESV</sequence>
<proteinExistence type="predicted"/>
<dbReference type="EMBL" id="BNCO01000003">
    <property type="protein sequence ID" value="GIL45654.1"/>
    <property type="molecule type" value="Genomic_DNA"/>
</dbReference>
<protein>
    <submittedName>
        <fullName evidence="2">Uncharacterized protein</fullName>
    </submittedName>
</protein>
<name>A0A8J4AQ86_9CHLO</name>
<gene>
    <name evidence="2" type="ORF">Vafri_2861</name>
</gene>
<feature type="coiled-coil region" evidence="1">
    <location>
        <begin position="424"/>
        <end position="451"/>
    </location>
</feature>
<accession>A0A8J4AQ86</accession>
<dbReference type="Proteomes" id="UP000747399">
    <property type="component" value="Unassembled WGS sequence"/>
</dbReference>
<keyword evidence="1" id="KW-0175">Coiled coil</keyword>
<reference evidence="2" key="1">
    <citation type="journal article" date="2021" name="Proc. Natl. Acad. Sci. U.S.A.">
        <title>Three genomes in the algal genus Volvox reveal the fate of a haploid sex-determining region after a transition to homothallism.</title>
        <authorList>
            <person name="Yamamoto K."/>
            <person name="Hamaji T."/>
            <person name="Kawai-Toyooka H."/>
            <person name="Matsuzaki R."/>
            <person name="Takahashi F."/>
            <person name="Nishimura Y."/>
            <person name="Kawachi M."/>
            <person name="Noguchi H."/>
            <person name="Minakuchi Y."/>
            <person name="Umen J.G."/>
            <person name="Toyoda A."/>
            <person name="Nozaki H."/>
        </authorList>
    </citation>
    <scope>NUCLEOTIDE SEQUENCE</scope>
    <source>
        <strain evidence="2">NIES-3780</strain>
    </source>
</reference>
<evidence type="ECO:0000313" key="2">
    <source>
        <dbReference type="EMBL" id="GIL45654.1"/>
    </source>
</evidence>
<evidence type="ECO:0000313" key="3">
    <source>
        <dbReference type="Proteomes" id="UP000747399"/>
    </source>
</evidence>
<keyword evidence="3" id="KW-1185">Reference proteome</keyword>
<evidence type="ECO:0000256" key="1">
    <source>
        <dbReference type="SAM" id="Coils"/>
    </source>
</evidence>
<dbReference type="AlphaFoldDB" id="A0A8J4AQ86"/>
<organism evidence="2 3">
    <name type="scientific">Volvox africanus</name>
    <dbReference type="NCBI Taxonomy" id="51714"/>
    <lineage>
        <taxon>Eukaryota</taxon>
        <taxon>Viridiplantae</taxon>
        <taxon>Chlorophyta</taxon>
        <taxon>core chlorophytes</taxon>
        <taxon>Chlorophyceae</taxon>
        <taxon>CS clade</taxon>
        <taxon>Chlamydomonadales</taxon>
        <taxon>Volvocaceae</taxon>
        <taxon>Volvox</taxon>
    </lineage>
</organism>
<comment type="caution">
    <text evidence="2">The sequence shown here is derived from an EMBL/GenBank/DDBJ whole genome shotgun (WGS) entry which is preliminary data.</text>
</comment>
<feature type="coiled-coil region" evidence="1">
    <location>
        <begin position="190"/>
        <end position="231"/>
    </location>
</feature>